<evidence type="ECO:0000256" key="9">
    <source>
        <dbReference type="ARBA" id="ARBA00023316"/>
    </source>
</evidence>
<dbReference type="STRING" id="138119.DSY3693"/>
<evidence type="ECO:0000313" key="15">
    <source>
        <dbReference type="EMBL" id="BAE85482.1"/>
    </source>
</evidence>
<dbReference type="Gene3D" id="3.40.1390.10">
    <property type="entry name" value="MurE/MurF, N-terminal domain"/>
    <property type="match status" value="1"/>
</dbReference>
<comment type="subcellular location">
    <subcellularLocation>
        <location evidence="10 11">Cytoplasm</location>
    </subcellularLocation>
</comment>
<keyword evidence="4 10" id="KW-0547">Nucleotide-binding</keyword>
<keyword evidence="6 10" id="KW-0133">Cell shape</keyword>
<sequence>MTMEMTVREIVAACGGKLLCGDPDTMVTSVVTDSRKVTDGSLFVPLKGEKADAHTFLHAAFASGAAAALTQEHTRMEAEEAWIAVDSTQLALQHIAAAYRQRFSIPVVGITGSAGKTTTKEMTALALSAGYKVMKTGGNHNSQIGLPLMMFQFSREHEAAVVEMGISDFGEMARLAQVAEPKYAVMTNLGITHIGQLKTQENILREKLHITDRFTQGSVLFLNGDDPMLAGLRGKTGYEAVFYGTAPWCDFRAEGITVQGETTAFRCLAPGRESVEVILPVLGMHHVLDALAALAVAERLGVPLDRAAAALGDYRPLAMRQQIYHVNEVAVIDDSYNSSPGAAKSSLSVLAGFRAGRRVAVLADMLELGEYSRQAHFEVGVCAAESGVDILLTVGPEAKAVAEGARSVRSGIDCRVFDHNRQAAAELKSFLSPGDAVLVKGSRGMHTDEIVRALLQFPASVGTVRPAQ</sequence>
<dbReference type="GO" id="GO:0008360">
    <property type="term" value="P:regulation of cell shape"/>
    <property type="evidence" value="ECO:0007669"/>
    <property type="project" value="UniProtKB-KW"/>
</dbReference>
<keyword evidence="3 10" id="KW-0132">Cell division</keyword>
<dbReference type="HOGENOM" id="CLU_031507_1_2_9"/>
<dbReference type="GO" id="GO:0008766">
    <property type="term" value="F:UDP-N-acetylmuramoylalanyl-D-glutamyl-2,6-diaminopimelate-D-alanyl-D-alanine ligase activity"/>
    <property type="evidence" value="ECO:0007669"/>
    <property type="project" value="RHEA"/>
</dbReference>
<dbReference type="InterPro" id="IPR036565">
    <property type="entry name" value="Mur-like_cat_sf"/>
</dbReference>
<evidence type="ECO:0000259" key="12">
    <source>
        <dbReference type="Pfam" id="PF01225"/>
    </source>
</evidence>
<dbReference type="GO" id="GO:0047480">
    <property type="term" value="F:UDP-N-acetylmuramoyl-tripeptide-D-alanyl-D-alanine ligase activity"/>
    <property type="evidence" value="ECO:0007669"/>
    <property type="project" value="UniProtKB-UniRule"/>
</dbReference>
<dbReference type="GO" id="GO:0005524">
    <property type="term" value="F:ATP binding"/>
    <property type="evidence" value="ECO:0007669"/>
    <property type="project" value="UniProtKB-UniRule"/>
</dbReference>
<dbReference type="PANTHER" id="PTHR43024:SF1">
    <property type="entry name" value="UDP-N-ACETYLMURAMOYL-TRIPEPTIDE--D-ALANYL-D-ALANINE LIGASE"/>
    <property type="match status" value="1"/>
</dbReference>
<dbReference type="Pfam" id="PF08245">
    <property type="entry name" value="Mur_ligase_M"/>
    <property type="match status" value="1"/>
</dbReference>
<dbReference type="InterPro" id="IPR051046">
    <property type="entry name" value="MurCDEF_CellWall_CoF430Synth"/>
</dbReference>
<comment type="function">
    <text evidence="10 11">Involved in cell wall formation. Catalyzes the final step in the synthesis of UDP-N-acetylmuramoyl-pentapeptide, the precursor of murein.</text>
</comment>
<dbReference type="Pfam" id="PF01225">
    <property type="entry name" value="Mur_ligase"/>
    <property type="match status" value="1"/>
</dbReference>
<dbReference type="AlphaFoldDB" id="Q24R60"/>
<dbReference type="InterPro" id="IPR013221">
    <property type="entry name" value="Mur_ligase_cen"/>
</dbReference>
<organism evidence="15 16">
    <name type="scientific">Desulfitobacterium hafniense (strain Y51)</name>
    <dbReference type="NCBI Taxonomy" id="138119"/>
    <lineage>
        <taxon>Bacteria</taxon>
        <taxon>Bacillati</taxon>
        <taxon>Bacillota</taxon>
        <taxon>Clostridia</taxon>
        <taxon>Eubacteriales</taxon>
        <taxon>Desulfitobacteriaceae</taxon>
        <taxon>Desulfitobacterium</taxon>
    </lineage>
</organism>
<evidence type="ECO:0000256" key="1">
    <source>
        <dbReference type="ARBA" id="ARBA00022490"/>
    </source>
</evidence>
<comment type="pathway">
    <text evidence="10 11">Cell wall biogenesis; peptidoglycan biosynthesis.</text>
</comment>
<dbReference type="InterPro" id="IPR035911">
    <property type="entry name" value="MurE/MurF_N"/>
</dbReference>
<dbReference type="EMBL" id="AP008230">
    <property type="protein sequence ID" value="BAE85482.1"/>
    <property type="molecule type" value="Genomic_DNA"/>
</dbReference>
<dbReference type="InterPro" id="IPR036615">
    <property type="entry name" value="Mur_ligase_C_dom_sf"/>
</dbReference>
<reference evidence="15 16" key="1">
    <citation type="journal article" date="2006" name="J. Bacteriol.">
        <title>Complete genome sequence of the dehalorespiring bacterium Desulfitobacterium hafniense Y51 and comparison with Dehalococcoides ethenogenes 195.</title>
        <authorList>
            <person name="Nonaka H."/>
            <person name="Keresztes G."/>
            <person name="Shinoda Y."/>
            <person name="Ikenaga Y."/>
            <person name="Abe M."/>
            <person name="Naito K."/>
            <person name="Inatomi K."/>
            <person name="Furukawa K."/>
            <person name="Inui M."/>
            <person name="Yukawa H."/>
        </authorList>
    </citation>
    <scope>NUCLEOTIDE SEQUENCE [LARGE SCALE GENOMIC DNA]</scope>
    <source>
        <strain evidence="15 16">Y51</strain>
    </source>
</reference>
<dbReference type="GO" id="GO:0009252">
    <property type="term" value="P:peptidoglycan biosynthetic process"/>
    <property type="evidence" value="ECO:0007669"/>
    <property type="project" value="UniProtKB-UniRule"/>
</dbReference>
<dbReference type="SUPFAM" id="SSF63418">
    <property type="entry name" value="MurE/MurF N-terminal domain"/>
    <property type="match status" value="1"/>
</dbReference>
<dbReference type="GO" id="GO:0071555">
    <property type="term" value="P:cell wall organization"/>
    <property type="evidence" value="ECO:0007669"/>
    <property type="project" value="UniProtKB-KW"/>
</dbReference>
<dbReference type="InterPro" id="IPR004101">
    <property type="entry name" value="Mur_ligase_C"/>
</dbReference>
<dbReference type="NCBIfam" id="TIGR01143">
    <property type="entry name" value="murF"/>
    <property type="match status" value="1"/>
</dbReference>
<keyword evidence="5 10" id="KW-0067">ATP-binding</keyword>
<feature type="domain" description="Mur ligase C-terminal" evidence="13">
    <location>
        <begin position="320"/>
        <end position="443"/>
    </location>
</feature>
<dbReference type="UniPathway" id="UPA00219"/>
<evidence type="ECO:0000256" key="4">
    <source>
        <dbReference type="ARBA" id="ARBA00022741"/>
    </source>
</evidence>
<keyword evidence="8 10" id="KW-0131">Cell cycle</keyword>
<dbReference type="Pfam" id="PF02875">
    <property type="entry name" value="Mur_ligase_C"/>
    <property type="match status" value="1"/>
</dbReference>
<dbReference type="PANTHER" id="PTHR43024">
    <property type="entry name" value="UDP-N-ACETYLMURAMOYL-TRIPEPTIDE--D-ALANYL-D-ALANINE LIGASE"/>
    <property type="match status" value="1"/>
</dbReference>
<dbReference type="HAMAP" id="MF_02019">
    <property type="entry name" value="MurF"/>
    <property type="match status" value="1"/>
</dbReference>
<feature type="domain" description="Mur ligase central" evidence="14">
    <location>
        <begin position="110"/>
        <end position="297"/>
    </location>
</feature>
<evidence type="ECO:0000256" key="5">
    <source>
        <dbReference type="ARBA" id="ARBA00022840"/>
    </source>
</evidence>
<dbReference type="SUPFAM" id="SSF53623">
    <property type="entry name" value="MurD-like peptide ligases, catalytic domain"/>
    <property type="match status" value="1"/>
</dbReference>
<dbReference type="KEGG" id="dsy:DSY3693"/>
<feature type="binding site" evidence="10">
    <location>
        <begin position="112"/>
        <end position="118"/>
    </location>
    <ligand>
        <name>ATP</name>
        <dbReference type="ChEBI" id="CHEBI:30616"/>
    </ligand>
</feature>
<dbReference type="Gene3D" id="3.40.1190.10">
    <property type="entry name" value="Mur-like, catalytic domain"/>
    <property type="match status" value="1"/>
</dbReference>
<keyword evidence="9 10" id="KW-0961">Cell wall biogenesis/degradation</keyword>
<name>Q24R60_DESHY</name>
<evidence type="ECO:0000256" key="10">
    <source>
        <dbReference type="HAMAP-Rule" id="MF_02019"/>
    </source>
</evidence>
<feature type="domain" description="Mur ligase N-terminal catalytic" evidence="12">
    <location>
        <begin position="27"/>
        <end position="100"/>
    </location>
</feature>
<dbReference type="InterPro" id="IPR005863">
    <property type="entry name" value="UDP-N-AcMur_synth"/>
</dbReference>
<comment type="catalytic activity">
    <reaction evidence="10 11">
        <text>D-alanyl-D-alanine + UDP-N-acetyl-alpha-D-muramoyl-L-alanyl-gamma-D-glutamyl-meso-2,6-diaminopimelate + ATP = UDP-N-acetyl-alpha-D-muramoyl-L-alanyl-gamma-D-glutamyl-meso-2,6-diaminopimeloyl-D-alanyl-D-alanine + ADP + phosphate + H(+)</text>
        <dbReference type="Rhea" id="RHEA:28374"/>
        <dbReference type="ChEBI" id="CHEBI:15378"/>
        <dbReference type="ChEBI" id="CHEBI:30616"/>
        <dbReference type="ChEBI" id="CHEBI:43474"/>
        <dbReference type="ChEBI" id="CHEBI:57822"/>
        <dbReference type="ChEBI" id="CHEBI:61386"/>
        <dbReference type="ChEBI" id="CHEBI:83905"/>
        <dbReference type="ChEBI" id="CHEBI:456216"/>
        <dbReference type="EC" id="6.3.2.10"/>
    </reaction>
</comment>
<proteinExistence type="inferred from homology"/>
<protein>
    <recommendedName>
        <fullName evidence="10 11">UDP-N-acetylmuramoyl-tripeptide--D-alanyl-D-alanine ligase</fullName>
        <ecNumber evidence="10 11">6.3.2.10</ecNumber>
    </recommendedName>
    <alternativeName>
        <fullName evidence="10">D-alanyl-D-alanine-adding enzyme</fullName>
    </alternativeName>
</protein>
<evidence type="ECO:0000256" key="2">
    <source>
        <dbReference type="ARBA" id="ARBA00022598"/>
    </source>
</evidence>
<evidence type="ECO:0000256" key="7">
    <source>
        <dbReference type="ARBA" id="ARBA00022984"/>
    </source>
</evidence>
<dbReference type="InterPro" id="IPR000713">
    <property type="entry name" value="Mur_ligase_N"/>
</dbReference>
<accession>Q24R60</accession>
<dbReference type="eggNOG" id="COG0770">
    <property type="taxonomic scope" value="Bacteria"/>
</dbReference>
<evidence type="ECO:0000256" key="6">
    <source>
        <dbReference type="ARBA" id="ARBA00022960"/>
    </source>
</evidence>
<evidence type="ECO:0000256" key="11">
    <source>
        <dbReference type="RuleBase" id="RU004136"/>
    </source>
</evidence>
<comment type="similarity">
    <text evidence="10">Belongs to the MurCDEF family. MurF subfamily.</text>
</comment>
<dbReference type="SUPFAM" id="SSF53244">
    <property type="entry name" value="MurD-like peptide ligases, peptide-binding domain"/>
    <property type="match status" value="1"/>
</dbReference>
<evidence type="ECO:0000256" key="3">
    <source>
        <dbReference type="ARBA" id="ARBA00022618"/>
    </source>
</evidence>
<keyword evidence="2 10" id="KW-0436">Ligase</keyword>
<keyword evidence="16" id="KW-1185">Reference proteome</keyword>
<evidence type="ECO:0000313" key="16">
    <source>
        <dbReference type="Proteomes" id="UP000001946"/>
    </source>
</evidence>
<keyword evidence="7 10" id="KW-0573">Peptidoglycan synthesis</keyword>
<evidence type="ECO:0000259" key="13">
    <source>
        <dbReference type="Pfam" id="PF02875"/>
    </source>
</evidence>
<evidence type="ECO:0000259" key="14">
    <source>
        <dbReference type="Pfam" id="PF08245"/>
    </source>
</evidence>
<dbReference type="GO" id="GO:0005737">
    <property type="term" value="C:cytoplasm"/>
    <property type="evidence" value="ECO:0007669"/>
    <property type="project" value="UniProtKB-SubCell"/>
</dbReference>
<gene>
    <name evidence="10" type="primary">murF</name>
    <name evidence="15" type="ordered locus">DSY3693</name>
</gene>
<dbReference type="GO" id="GO:0051301">
    <property type="term" value="P:cell division"/>
    <property type="evidence" value="ECO:0007669"/>
    <property type="project" value="UniProtKB-KW"/>
</dbReference>
<keyword evidence="1 10" id="KW-0963">Cytoplasm</keyword>
<evidence type="ECO:0000256" key="8">
    <source>
        <dbReference type="ARBA" id="ARBA00023306"/>
    </source>
</evidence>
<dbReference type="EC" id="6.3.2.10" evidence="10 11"/>
<dbReference type="Proteomes" id="UP000001946">
    <property type="component" value="Chromosome"/>
</dbReference>
<dbReference type="Gene3D" id="3.90.190.20">
    <property type="entry name" value="Mur ligase, C-terminal domain"/>
    <property type="match status" value="1"/>
</dbReference>